<evidence type="ECO:0000313" key="3">
    <source>
        <dbReference type="Proteomes" id="UP000326924"/>
    </source>
</evidence>
<sequence>MFIYTRRKALVLVFAVLVLLLLRRFITSRDTLTAPPSIENTFASAEKYYGFQRGISAFQPDNLTKHLVVPCTSSEDVSWIDTLPGWLTMTPKIYHIPTGTSVPRPPGALTVPINKGNEAMAYLTYLIDHYSALPDLVVFAHASLNQWHNNELQFYTTSLMLREFNYRRAQRLGYANLRCQWKPGCPAWIQPHTSTYNNDKGEEFYFARAFEKLFPGVPVPEVVAANCCAQFVVTREKILANTREEYEKWREWLIHTDIVDRYSGRIMEYLWHYIFSPREDRATKVCPSEHVCYCDGYGICFGGEAQLEKHLALGKETADMEKTLKDATENPSLLGDDVWFRNAALKQLKDQIEAKKVELGRQIDAARLRGRDRRVRIDELGEAEFTQ</sequence>
<name>A0A5J5EF57_9PEZI</name>
<keyword evidence="3" id="KW-1185">Reference proteome</keyword>
<gene>
    <name evidence="2" type="ORF">FN846DRAFT_977732</name>
</gene>
<reference evidence="2 3" key="1">
    <citation type="submission" date="2019-09" db="EMBL/GenBank/DDBJ databases">
        <title>Draft genome of the ectomycorrhizal ascomycete Sphaerosporella brunnea.</title>
        <authorList>
            <consortium name="DOE Joint Genome Institute"/>
            <person name="Benucci G.M."/>
            <person name="Marozzi G."/>
            <person name="Antonielli L."/>
            <person name="Sanchez S."/>
            <person name="Marco P."/>
            <person name="Wang X."/>
            <person name="Falini L.B."/>
            <person name="Barry K."/>
            <person name="Haridas S."/>
            <person name="Lipzen A."/>
            <person name="Labutti K."/>
            <person name="Grigoriev I.V."/>
            <person name="Murat C."/>
            <person name="Martin F."/>
            <person name="Albertini E."/>
            <person name="Donnini D."/>
            <person name="Bonito G."/>
        </authorList>
    </citation>
    <scope>NUCLEOTIDE SEQUENCE [LARGE SCALE GENOMIC DNA]</scope>
    <source>
        <strain evidence="2 3">Sb_GMNB300</strain>
    </source>
</reference>
<dbReference type="InParanoid" id="A0A5J5EF57"/>
<dbReference type="PANTHER" id="PTHR37490:SF3">
    <property type="entry name" value="DUF3431 DOMAIN CONTAINING PROTEIN"/>
    <property type="match status" value="1"/>
</dbReference>
<evidence type="ECO:0000256" key="1">
    <source>
        <dbReference type="SAM" id="Coils"/>
    </source>
</evidence>
<dbReference type="Pfam" id="PF11913">
    <property type="entry name" value="DUF3431"/>
    <property type="match status" value="1"/>
</dbReference>
<protein>
    <submittedName>
        <fullName evidence="2">Uncharacterized protein</fullName>
    </submittedName>
</protein>
<keyword evidence="1" id="KW-0175">Coiled coil</keyword>
<dbReference type="InterPro" id="IPR021838">
    <property type="entry name" value="DUF3431"/>
</dbReference>
<organism evidence="2 3">
    <name type="scientific">Sphaerosporella brunnea</name>
    <dbReference type="NCBI Taxonomy" id="1250544"/>
    <lineage>
        <taxon>Eukaryota</taxon>
        <taxon>Fungi</taxon>
        <taxon>Dikarya</taxon>
        <taxon>Ascomycota</taxon>
        <taxon>Pezizomycotina</taxon>
        <taxon>Pezizomycetes</taxon>
        <taxon>Pezizales</taxon>
        <taxon>Pyronemataceae</taxon>
        <taxon>Sphaerosporella</taxon>
    </lineage>
</organism>
<dbReference type="Proteomes" id="UP000326924">
    <property type="component" value="Unassembled WGS sequence"/>
</dbReference>
<evidence type="ECO:0000313" key="2">
    <source>
        <dbReference type="EMBL" id="KAA8893687.1"/>
    </source>
</evidence>
<proteinExistence type="predicted"/>
<dbReference type="AlphaFoldDB" id="A0A5J5EF57"/>
<dbReference type="PANTHER" id="PTHR37490">
    <property type="entry name" value="EXPRESSED PROTEIN"/>
    <property type="match status" value="1"/>
</dbReference>
<comment type="caution">
    <text evidence="2">The sequence shown here is derived from an EMBL/GenBank/DDBJ whole genome shotgun (WGS) entry which is preliminary data.</text>
</comment>
<dbReference type="EMBL" id="VXIS01000412">
    <property type="protein sequence ID" value="KAA8893687.1"/>
    <property type="molecule type" value="Genomic_DNA"/>
</dbReference>
<accession>A0A5J5EF57</accession>
<dbReference type="OrthoDB" id="426718at2759"/>
<feature type="coiled-coil region" evidence="1">
    <location>
        <begin position="342"/>
        <end position="369"/>
    </location>
</feature>